<dbReference type="RefSeq" id="YP_009594059.1">
    <property type="nucleotide sequence ID" value="NC_041872.1"/>
</dbReference>
<dbReference type="GeneID" id="40069576"/>
<protein>
    <submittedName>
        <fullName evidence="1">Uncharacterized protein</fullName>
    </submittedName>
</protein>
<evidence type="ECO:0000313" key="2">
    <source>
        <dbReference type="Proteomes" id="UP000221857"/>
    </source>
</evidence>
<evidence type="ECO:0000313" key="1">
    <source>
        <dbReference type="EMBL" id="ALN97116.1"/>
    </source>
</evidence>
<dbReference type="Proteomes" id="UP000221857">
    <property type="component" value="Segment"/>
</dbReference>
<dbReference type="EMBL" id="KT876724">
    <property type="protein sequence ID" value="ALN97116.1"/>
    <property type="molecule type" value="Genomic_DNA"/>
</dbReference>
<accession>A0A141HR05</accession>
<keyword evidence="2" id="KW-1185">Reference proteome</keyword>
<name>A0A141HR05_9CAUD</name>
<reference evidence="1 2" key="1">
    <citation type="journal article" date="2016" name="PLoS ONE">
        <title>Comparative Genome Analysis Provides Insights into the Pathogenicity of Flavobacterium psychrophilum.</title>
        <authorList>
            <person name="Castillo D."/>
            <person name="Christiansen R.H."/>
            <person name="Dalsgaard I."/>
            <person name="Madsen L."/>
            <person name="Espejo R."/>
            <person name="Middelboe M."/>
        </authorList>
    </citation>
    <scope>NUCLEOTIDE SEQUENCE [LARGE SCALE GENOMIC DNA]</scope>
</reference>
<organism evidence="1 2">
    <name type="scientific">Flavobacterium phage FpV4</name>
    <dbReference type="NCBI Taxonomy" id="1740108"/>
    <lineage>
        <taxon>Viruses</taxon>
        <taxon>Duplodnaviria</taxon>
        <taxon>Heunggongvirae</taxon>
        <taxon>Uroviricota</taxon>
        <taxon>Caudoviricetes</taxon>
        <taxon>Fipvunavirus</taxon>
        <taxon>Fipvunavirus Fpv4</taxon>
    </lineage>
</organism>
<sequence>MEIQENNINNQDSTNLEDFKAEMPTTFVKEDIVAPDSINLSGKTLRRNFIYQQRDEYINKHKVAPDERTMEDFANNARRKYIQEGDYSFNKITGEAVWLGTF</sequence>
<dbReference type="KEGG" id="vg:40069576"/>
<proteinExistence type="predicted"/>